<dbReference type="SUPFAM" id="SSF50814">
    <property type="entry name" value="Lipocalins"/>
    <property type="match status" value="1"/>
</dbReference>
<keyword evidence="1" id="KW-0732">Signal</keyword>
<name>L7LR47_RHIPC</name>
<dbReference type="Gene3D" id="2.40.128.20">
    <property type="match status" value="1"/>
</dbReference>
<evidence type="ECO:0000256" key="1">
    <source>
        <dbReference type="SAM" id="SignalP"/>
    </source>
</evidence>
<dbReference type="EMBL" id="GACK01011037">
    <property type="protein sequence ID" value="JAA53997.1"/>
    <property type="molecule type" value="mRNA"/>
</dbReference>
<dbReference type="AlphaFoldDB" id="L7LR47"/>
<feature type="signal peptide" evidence="1">
    <location>
        <begin position="1"/>
        <end position="26"/>
    </location>
</feature>
<feature type="chain" id="PRO_5003980466" evidence="1">
    <location>
        <begin position="27"/>
        <end position="193"/>
    </location>
</feature>
<reference evidence="2" key="1">
    <citation type="submission" date="2012-11" db="EMBL/GenBank/DDBJ databases">
        <authorList>
            <person name="Lucero-Rivera Y.E."/>
            <person name="Tovar-Ramirez D."/>
        </authorList>
    </citation>
    <scope>NUCLEOTIDE SEQUENCE</scope>
    <source>
        <tissue evidence="2">Salivary gland</tissue>
    </source>
</reference>
<evidence type="ECO:0000313" key="2">
    <source>
        <dbReference type="EMBL" id="JAA53997.1"/>
    </source>
</evidence>
<reference evidence="2" key="2">
    <citation type="journal article" date="2015" name="J. Proteomics">
        <title>Sexual differences in the sialomes of the zebra tick, Rhipicephalus pulchellus.</title>
        <authorList>
            <person name="Tan A.W."/>
            <person name="Francischetti I.M."/>
            <person name="Slovak M."/>
            <person name="Kini R.M."/>
            <person name="Ribeiro J.M."/>
        </authorList>
    </citation>
    <scope>NUCLEOTIDE SEQUENCE</scope>
    <source>
        <tissue evidence="2">Salivary gland</tissue>
    </source>
</reference>
<sequence length="193" mass="23363">MAHQLFNQMWSLNIVCMMTLFHATNGVTVQDLENFLNTHEKIWTRIRSIDIGPKGRRLRCIYAEVRRKDNHRYVYAQHYEVQEQWISQMFNAEVLLSPTKQPVLRIKRRDDRKYYDYTLLYWSRTEQCAIFTVPLSGKPMCEMQTWDDHVWRHVPSCQMAYKKYCPGKQFPIYTRQCSPPRHHKLESQVIFTR</sequence>
<protein>
    <submittedName>
        <fullName evidence="2">Putative group i salivary lipocalin</fullName>
    </submittedName>
</protein>
<accession>L7LR47</accession>
<proteinExistence type="evidence at transcript level"/>
<dbReference type="InterPro" id="IPR012674">
    <property type="entry name" value="Calycin"/>
</dbReference>
<organism evidence="2">
    <name type="scientific">Rhipicephalus pulchellus</name>
    <name type="common">Yellow backed tick</name>
    <name type="synonym">Dermacentor pulchellus</name>
    <dbReference type="NCBI Taxonomy" id="72859"/>
    <lineage>
        <taxon>Eukaryota</taxon>
        <taxon>Metazoa</taxon>
        <taxon>Ecdysozoa</taxon>
        <taxon>Arthropoda</taxon>
        <taxon>Chelicerata</taxon>
        <taxon>Arachnida</taxon>
        <taxon>Acari</taxon>
        <taxon>Parasitiformes</taxon>
        <taxon>Ixodida</taxon>
        <taxon>Ixodoidea</taxon>
        <taxon>Ixodidae</taxon>
        <taxon>Rhipicephalinae</taxon>
        <taxon>Rhipicephalus</taxon>
        <taxon>Rhipicephalus</taxon>
    </lineage>
</organism>